<comment type="similarity">
    <text evidence="1">Belongs to the DnaB/DnaD family.</text>
</comment>
<protein>
    <submittedName>
        <fullName evidence="4">DnaD domain protein</fullName>
    </submittedName>
</protein>
<feature type="compositionally biased region" description="Acidic residues" evidence="2">
    <location>
        <begin position="342"/>
        <end position="353"/>
    </location>
</feature>
<comment type="caution">
    <text evidence="4">The sequence shown here is derived from an EMBL/GenBank/DDBJ whole genome shotgun (WGS) entry which is preliminary data.</text>
</comment>
<evidence type="ECO:0000256" key="1">
    <source>
        <dbReference type="ARBA" id="ARBA00093462"/>
    </source>
</evidence>
<dbReference type="Pfam" id="PF07261">
    <property type="entry name" value="DnaB_2"/>
    <property type="match status" value="1"/>
</dbReference>
<name>A0ABS6IWX8_9LACO</name>
<sequence>MAQRRMFSNKITDTDTFLDMPASAQNLYFHLNMHADDDGFLGNAKTIRRMIGASEDDLKILVAKGFLLMFDDGVTVIRDWRIHNYIQKDRYHQTMYQEHKKQLTINHNHQYEFVSNPDTKGIQDGSNSDPKRIQSGSNVDPSRTQNESNEKEVTKSKEEQTPSGQATEPMDPECIQDGSKMDPQVRVRLGKSKDRVTTTTDTKLNNATTVESGGNFQHTHEDVFNHWQGDWGFPNTYISQDLDEWIKGFGPDVIYYTIDYALSKNVTARKADPFMTEVIKNYRAKQVKTVDDAIRVNAEFDSKGNYYSRKPIRREVIPEFMKKDLENVPKQNGAPQVQDDYVMPDDSMDPMPK</sequence>
<organism evidence="4 5">
    <name type="scientific">Limosilactobacillus portuensis</name>
    <dbReference type="NCBI Taxonomy" id="2742601"/>
    <lineage>
        <taxon>Bacteria</taxon>
        <taxon>Bacillati</taxon>
        <taxon>Bacillota</taxon>
        <taxon>Bacilli</taxon>
        <taxon>Lactobacillales</taxon>
        <taxon>Lactobacillaceae</taxon>
        <taxon>Limosilactobacillus</taxon>
    </lineage>
</organism>
<feature type="region of interest" description="Disordered" evidence="2">
    <location>
        <begin position="114"/>
        <end position="199"/>
    </location>
</feature>
<evidence type="ECO:0000259" key="3">
    <source>
        <dbReference type="Pfam" id="PF07261"/>
    </source>
</evidence>
<evidence type="ECO:0000256" key="2">
    <source>
        <dbReference type="SAM" id="MobiDB-lite"/>
    </source>
</evidence>
<dbReference type="InterPro" id="IPR034829">
    <property type="entry name" value="DnaD-like_sf"/>
</dbReference>
<evidence type="ECO:0000313" key="5">
    <source>
        <dbReference type="Proteomes" id="UP001196248"/>
    </source>
</evidence>
<gene>
    <name evidence="4" type="ORF">KSL82_09120</name>
</gene>
<dbReference type="InterPro" id="IPR006343">
    <property type="entry name" value="DnaB/C_C"/>
</dbReference>
<feature type="compositionally biased region" description="Basic and acidic residues" evidence="2">
    <location>
        <begin position="148"/>
        <end position="160"/>
    </location>
</feature>
<feature type="compositionally biased region" description="Polar residues" evidence="2">
    <location>
        <begin position="124"/>
        <end position="147"/>
    </location>
</feature>
<feature type="region of interest" description="Disordered" evidence="2">
    <location>
        <begin position="324"/>
        <end position="353"/>
    </location>
</feature>
<dbReference type="EMBL" id="JAHPJJ010000025">
    <property type="protein sequence ID" value="MBU9696039.1"/>
    <property type="molecule type" value="Genomic_DNA"/>
</dbReference>
<feature type="domain" description="DnaB/C C-terminal" evidence="3">
    <location>
        <begin position="229"/>
        <end position="294"/>
    </location>
</feature>
<proteinExistence type="inferred from homology"/>
<feature type="compositionally biased region" description="Basic and acidic residues" evidence="2">
    <location>
        <begin position="179"/>
        <end position="196"/>
    </location>
</feature>
<dbReference type="Proteomes" id="UP001196248">
    <property type="component" value="Unassembled WGS sequence"/>
</dbReference>
<accession>A0ABS6IWX8</accession>
<evidence type="ECO:0000313" key="4">
    <source>
        <dbReference type="EMBL" id="MBU9696039.1"/>
    </source>
</evidence>
<reference evidence="4 5" key="1">
    <citation type="submission" date="2021-06" db="EMBL/GenBank/DDBJ databases">
        <title>Limosilactobacillus angelus sp. nov., isolated from the human vagina.</title>
        <authorList>
            <person name="Chen Y.-S."/>
        </authorList>
    </citation>
    <scope>NUCLEOTIDE SEQUENCE [LARGE SCALE GENOMIC DNA]</scope>
    <source>
        <strain evidence="4 5">P5L02</strain>
    </source>
</reference>
<dbReference type="Gene3D" id="1.10.10.630">
    <property type="entry name" value="DnaD domain-like"/>
    <property type="match status" value="1"/>
</dbReference>
<keyword evidence="5" id="KW-1185">Reference proteome</keyword>